<accession>A0A9P1IIK0</accession>
<feature type="compositionally biased region" description="Low complexity" evidence="2">
    <location>
        <begin position="9"/>
        <end position="21"/>
    </location>
</feature>
<evidence type="ECO:0000256" key="1">
    <source>
        <dbReference type="SAM" id="Coils"/>
    </source>
</evidence>
<sequence>MSFNKWKESSSNSKPSSVLYSPKYREHREKRENSEKNSFSLRDPSPTRKDFEEFDADRRFREHAREIRQASRNEMRTPTKGERNSSNVHFQSPEPNNSPPEMFYTPMRHPPTPSSNDELFQTPMSSNLGEYNHLSNLDKLRIRQKLLDEQMNRSFENMSKTFGRVEETPEKQPEHINPVKEVRKTPESDRFSLLESIENSPRVFSPPKHSVARILQVEQHKTTIGGASSENMTYVETLICASQMQRKYSEDAEKMEKQIEKLENIKKRLDGGKERNEERKKEMINELRQKIEQIRKIRKMIGELENRKNGRVEDDSDDEKELENLVVLEEIDDMHLFENQYTRHLRRLSKEFKLLLNAFNQNLAAKKERKNRRAMLRNSISNSRRNSEAIKIEPLITKCDTSTQMTSRIDEENEEVEEKEKESTPRKAGVEPLDLSGLEKKVEDEKIAVLDQMLDSIVLNDDKSLEDAPFFMNAQNISFQNADDSLLNRSESFRKFESVFPSRPSSAAEETPPTKSARGSLDLASARKLSAGIAHFLELHQKELEEKQVAENVIGKDETEIVEEVIKEKNVGLESASIFEQEEGDETKKFVIRDEYEDDFEDENLSNESQTNSVIEEKSIREKSEVSMNDSADDSGFLLSNKPAPKLKSLLDGSPVFQHLADTPRKEVDLEETLNGEDEEENRVDIDVCCRDLVASFGEVMISKAVEHQNELRGCDWLTALNVWQPATLLQQYKIEDLDDPYDVFDSFWIDIWGSIVEILNEKYLKYSPNSPISADKIEQFKKEAKEYLDSEYGANSRNVEWHREMKVCKKVENLMLYHVDYRFEVRRMMTEHEKQRYRFAQLQMNGICHRYTSNLLDSYLSEIYNDEKEKLTSSIISKSMDSI</sequence>
<keyword evidence="1" id="KW-0175">Coiled coil</keyword>
<feature type="compositionally biased region" description="Polar residues" evidence="2">
    <location>
        <begin position="84"/>
        <end position="95"/>
    </location>
</feature>
<feature type="compositionally biased region" description="Basic and acidic residues" evidence="2">
    <location>
        <begin position="615"/>
        <end position="625"/>
    </location>
</feature>
<evidence type="ECO:0000313" key="4">
    <source>
        <dbReference type="Proteomes" id="UP001152747"/>
    </source>
</evidence>
<protein>
    <submittedName>
        <fullName evidence="3">Uncharacterized protein</fullName>
    </submittedName>
</protein>
<dbReference type="EMBL" id="CANHGI010000003">
    <property type="protein sequence ID" value="CAI5446179.1"/>
    <property type="molecule type" value="Genomic_DNA"/>
</dbReference>
<feature type="region of interest" description="Disordered" evidence="2">
    <location>
        <begin position="402"/>
        <end position="430"/>
    </location>
</feature>
<feature type="region of interest" description="Disordered" evidence="2">
    <location>
        <begin position="499"/>
        <end position="520"/>
    </location>
</feature>
<evidence type="ECO:0000256" key="2">
    <source>
        <dbReference type="SAM" id="MobiDB-lite"/>
    </source>
</evidence>
<feature type="compositionally biased region" description="Basic and acidic residues" evidence="2">
    <location>
        <begin position="418"/>
        <end position="429"/>
    </location>
</feature>
<comment type="caution">
    <text evidence="3">The sequence shown here is derived from an EMBL/GenBank/DDBJ whole genome shotgun (WGS) entry which is preliminary data.</text>
</comment>
<gene>
    <name evidence="3" type="ORF">CAMP_LOCUS8816</name>
</gene>
<feature type="compositionally biased region" description="Basic and acidic residues" evidence="2">
    <location>
        <begin position="23"/>
        <end position="35"/>
    </location>
</feature>
<feature type="coiled-coil region" evidence="1">
    <location>
        <begin position="245"/>
        <end position="307"/>
    </location>
</feature>
<dbReference type="Proteomes" id="UP001152747">
    <property type="component" value="Unassembled WGS sequence"/>
</dbReference>
<dbReference type="AlphaFoldDB" id="A0A9P1IIK0"/>
<feature type="region of interest" description="Disordered" evidence="2">
    <location>
        <begin position="1"/>
        <end position="101"/>
    </location>
</feature>
<feature type="region of interest" description="Disordered" evidence="2">
    <location>
        <begin position="600"/>
        <end position="637"/>
    </location>
</feature>
<evidence type="ECO:0000313" key="3">
    <source>
        <dbReference type="EMBL" id="CAI5446179.1"/>
    </source>
</evidence>
<organism evidence="3 4">
    <name type="scientific">Caenorhabditis angaria</name>
    <dbReference type="NCBI Taxonomy" id="860376"/>
    <lineage>
        <taxon>Eukaryota</taxon>
        <taxon>Metazoa</taxon>
        <taxon>Ecdysozoa</taxon>
        <taxon>Nematoda</taxon>
        <taxon>Chromadorea</taxon>
        <taxon>Rhabditida</taxon>
        <taxon>Rhabditina</taxon>
        <taxon>Rhabditomorpha</taxon>
        <taxon>Rhabditoidea</taxon>
        <taxon>Rhabditidae</taxon>
        <taxon>Peloderinae</taxon>
        <taxon>Caenorhabditis</taxon>
    </lineage>
</organism>
<keyword evidence="4" id="KW-1185">Reference proteome</keyword>
<feature type="compositionally biased region" description="Basic and acidic residues" evidence="2">
    <location>
        <begin position="45"/>
        <end position="83"/>
    </location>
</feature>
<name>A0A9P1IIK0_9PELO</name>
<proteinExistence type="predicted"/>
<dbReference type="OrthoDB" id="5826853at2759"/>
<reference evidence="3" key="1">
    <citation type="submission" date="2022-11" db="EMBL/GenBank/DDBJ databases">
        <authorList>
            <person name="Kikuchi T."/>
        </authorList>
    </citation>
    <scope>NUCLEOTIDE SEQUENCE</scope>
    <source>
        <strain evidence="3">PS1010</strain>
    </source>
</reference>